<sequence>MILPITYDDPDLPLHIFQWTPSVELEPQHHHHSFEMGLCMAGSGTFYFGQTEYPVVPGDLFIVNILENHIAQSAIDQPCEFIFLNFDADLLAKEEPELMVPFRYYPFHFRNRLQGDGEVMDRLRSMIVRMYEERSHRAPGHKTAVKSLLLSICVELLRMSKEEVDVTTWMDGVHNYESIRPVLQYMEQHYQEDLDLSQLARWFHISQSHLSRLIAEATGRKFKSHMLTLRIQHAKRSLAVTTDSVTDIAFDCGFQSMAAFYRNFKEAVGMSPEAYRRQVSATR</sequence>
<dbReference type="PROSITE" id="PS01124">
    <property type="entry name" value="HTH_ARAC_FAMILY_2"/>
    <property type="match status" value="1"/>
</dbReference>
<evidence type="ECO:0000313" key="5">
    <source>
        <dbReference type="EMBL" id="MFC4102697.1"/>
    </source>
</evidence>
<dbReference type="RefSeq" id="WP_377721314.1">
    <property type="nucleotide sequence ID" value="NZ_JBHSAM010000034.1"/>
</dbReference>
<dbReference type="PRINTS" id="PR00032">
    <property type="entry name" value="HTHARAC"/>
</dbReference>
<keyword evidence="3" id="KW-0804">Transcription</keyword>
<keyword evidence="6" id="KW-1185">Reference proteome</keyword>
<dbReference type="InterPro" id="IPR018060">
    <property type="entry name" value="HTH_AraC"/>
</dbReference>
<comment type="caution">
    <text evidence="5">The sequence shown here is derived from an EMBL/GenBank/DDBJ whole genome shotgun (WGS) entry which is preliminary data.</text>
</comment>
<dbReference type="PANTHER" id="PTHR43280">
    <property type="entry name" value="ARAC-FAMILY TRANSCRIPTIONAL REGULATOR"/>
    <property type="match status" value="1"/>
</dbReference>
<evidence type="ECO:0000256" key="2">
    <source>
        <dbReference type="ARBA" id="ARBA00023125"/>
    </source>
</evidence>
<dbReference type="SUPFAM" id="SSF46689">
    <property type="entry name" value="Homeodomain-like"/>
    <property type="match status" value="2"/>
</dbReference>
<dbReference type="Proteomes" id="UP001595715">
    <property type="component" value="Unassembled WGS sequence"/>
</dbReference>
<evidence type="ECO:0000313" key="6">
    <source>
        <dbReference type="Proteomes" id="UP001595715"/>
    </source>
</evidence>
<proteinExistence type="predicted"/>
<dbReference type="PROSITE" id="PS00041">
    <property type="entry name" value="HTH_ARAC_FAMILY_1"/>
    <property type="match status" value="1"/>
</dbReference>
<dbReference type="SUPFAM" id="SSF51215">
    <property type="entry name" value="Regulatory protein AraC"/>
    <property type="match status" value="1"/>
</dbReference>
<feature type="domain" description="HTH araC/xylS-type" evidence="4">
    <location>
        <begin position="180"/>
        <end position="278"/>
    </location>
</feature>
<dbReference type="InterPro" id="IPR020449">
    <property type="entry name" value="Tscrpt_reg_AraC-type_HTH"/>
</dbReference>
<dbReference type="Pfam" id="PF12833">
    <property type="entry name" value="HTH_18"/>
    <property type="match status" value="1"/>
</dbReference>
<organism evidence="5 6">
    <name type="scientific">Paenibacillus xanthanilyticus</name>
    <dbReference type="NCBI Taxonomy" id="1783531"/>
    <lineage>
        <taxon>Bacteria</taxon>
        <taxon>Bacillati</taxon>
        <taxon>Bacillota</taxon>
        <taxon>Bacilli</taxon>
        <taxon>Bacillales</taxon>
        <taxon>Paenibacillaceae</taxon>
        <taxon>Paenibacillus</taxon>
    </lineage>
</organism>
<keyword evidence="2" id="KW-0238">DNA-binding</keyword>
<dbReference type="Gene3D" id="2.60.120.10">
    <property type="entry name" value="Jelly Rolls"/>
    <property type="match status" value="1"/>
</dbReference>
<dbReference type="InterPro" id="IPR003313">
    <property type="entry name" value="AraC-bd"/>
</dbReference>
<gene>
    <name evidence="5" type="ORF">ACFOZ8_24040</name>
</gene>
<dbReference type="PANTHER" id="PTHR43280:SF27">
    <property type="entry name" value="TRANSCRIPTIONAL REGULATOR MTLR"/>
    <property type="match status" value="1"/>
</dbReference>
<evidence type="ECO:0000256" key="1">
    <source>
        <dbReference type="ARBA" id="ARBA00023015"/>
    </source>
</evidence>
<dbReference type="InterPro" id="IPR009057">
    <property type="entry name" value="Homeodomain-like_sf"/>
</dbReference>
<dbReference type="Pfam" id="PF02311">
    <property type="entry name" value="AraC_binding"/>
    <property type="match status" value="1"/>
</dbReference>
<evidence type="ECO:0000256" key="3">
    <source>
        <dbReference type="ARBA" id="ARBA00023163"/>
    </source>
</evidence>
<reference evidence="6" key="1">
    <citation type="journal article" date="2019" name="Int. J. Syst. Evol. Microbiol.">
        <title>The Global Catalogue of Microorganisms (GCM) 10K type strain sequencing project: providing services to taxonomists for standard genome sequencing and annotation.</title>
        <authorList>
            <consortium name="The Broad Institute Genomics Platform"/>
            <consortium name="The Broad Institute Genome Sequencing Center for Infectious Disease"/>
            <person name="Wu L."/>
            <person name="Ma J."/>
        </authorList>
    </citation>
    <scope>NUCLEOTIDE SEQUENCE [LARGE SCALE GENOMIC DNA]</scope>
    <source>
        <strain evidence="6">IBRC-M 10987</strain>
    </source>
</reference>
<evidence type="ECO:0000259" key="4">
    <source>
        <dbReference type="PROSITE" id="PS01124"/>
    </source>
</evidence>
<protein>
    <submittedName>
        <fullName evidence="5">Helix-turn-helix domain-containing protein</fullName>
    </submittedName>
</protein>
<dbReference type="Gene3D" id="1.10.10.60">
    <property type="entry name" value="Homeodomain-like"/>
    <property type="match status" value="2"/>
</dbReference>
<name>A0ABV8K9Q3_9BACL</name>
<dbReference type="InterPro" id="IPR014710">
    <property type="entry name" value="RmlC-like_jellyroll"/>
</dbReference>
<dbReference type="InterPro" id="IPR018062">
    <property type="entry name" value="HTH_AraC-typ_CS"/>
</dbReference>
<dbReference type="InterPro" id="IPR037923">
    <property type="entry name" value="HTH-like"/>
</dbReference>
<accession>A0ABV8K9Q3</accession>
<dbReference type="SMART" id="SM00342">
    <property type="entry name" value="HTH_ARAC"/>
    <property type="match status" value="1"/>
</dbReference>
<keyword evidence="1" id="KW-0805">Transcription regulation</keyword>
<dbReference type="EMBL" id="JBHSAM010000034">
    <property type="protein sequence ID" value="MFC4102697.1"/>
    <property type="molecule type" value="Genomic_DNA"/>
</dbReference>